<keyword evidence="1" id="KW-1133">Transmembrane helix</keyword>
<dbReference type="EMBL" id="FXAW01000002">
    <property type="protein sequence ID" value="SMG23446.1"/>
    <property type="molecule type" value="Genomic_DNA"/>
</dbReference>
<feature type="transmembrane region" description="Helical" evidence="1">
    <location>
        <begin position="116"/>
        <end position="132"/>
    </location>
</feature>
<evidence type="ECO:0000259" key="2">
    <source>
        <dbReference type="Pfam" id="PF00534"/>
    </source>
</evidence>
<dbReference type="RefSeq" id="WP_085516320.1">
    <property type="nucleotide sequence ID" value="NZ_FXAW01000002.1"/>
</dbReference>
<dbReference type="Gene3D" id="3.40.50.2000">
    <property type="entry name" value="Glycogen Phosphorylase B"/>
    <property type="match status" value="1"/>
</dbReference>
<keyword evidence="4" id="KW-1185">Reference proteome</keyword>
<reference evidence="4" key="1">
    <citation type="submission" date="2017-04" db="EMBL/GenBank/DDBJ databases">
        <authorList>
            <person name="Varghese N."/>
            <person name="Submissions S."/>
        </authorList>
    </citation>
    <scope>NUCLEOTIDE SEQUENCE [LARGE SCALE GENOMIC DNA]</scope>
    <source>
        <strain evidence="4">DSM 4125</strain>
    </source>
</reference>
<dbReference type="Proteomes" id="UP000193804">
    <property type="component" value="Unassembled WGS sequence"/>
</dbReference>
<evidence type="ECO:0000256" key="1">
    <source>
        <dbReference type="SAM" id="Phobius"/>
    </source>
</evidence>
<protein>
    <submittedName>
        <fullName evidence="3">Glycosyltransferase involved in cell wall bisynthesis</fullName>
    </submittedName>
</protein>
<evidence type="ECO:0000313" key="3">
    <source>
        <dbReference type="EMBL" id="SMG23446.1"/>
    </source>
</evidence>
<dbReference type="STRING" id="1028.SAMN05661096_01380"/>
<dbReference type="AlphaFoldDB" id="A0A1X7J744"/>
<dbReference type="GO" id="GO:0016757">
    <property type="term" value="F:glycosyltransferase activity"/>
    <property type="evidence" value="ECO:0007669"/>
    <property type="project" value="InterPro"/>
</dbReference>
<sequence>MSFKKYDKIIFFPSVYWSHNWERQHELIYRITASVQRKVLIMQPLGLINYSLWNIVGKIFIKLKERSTFENSENPKLNNMVFGQLNYIPFHFIKSIDLVNFFFLKMKLKIKRNTKVFYWFTYVNGFTIKLISKNSFSVIDLAARRQVMNLISKRAKETERIAVENANIVFVDNYNTYLDYKDLNNQIYYVPQGVGIEMFTKPEPIDYLIKFKKEGKKIVGYCGALHASINYELLRTVIQALPDYIFLFVGNIVDKKSSILTHFDNVLFLGRKDKRELVNYYHIFDVGLIPYELTPFTSGVFPTKLFEYAACEVPIISSALPDILQYEKPFLKIYKTSEEMINYIKDLSQKKVIFRKDLISFAQDNTWEKRFNFIQSKIDEVQ</sequence>
<evidence type="ECO:0000313" key="4">
    <source>
        <dbReference type="Proteomes" id="UP000193804"/>
    </source>
</evidence>
<feature type="transmembrane region" description="Helical" evidence="1">
    <location>
        <begin position="39"/>
        <end position="61"/>
    </location>
</feature>
<feature type="domain" description="Glycosyl transferase family 1" evidence="2">
    <location>
        <begin position="212"/>
        <end position="358"/>
    </location>
</feature>
<accession>A0A1X7J744</accession>
<dbReference type="Pfam" id="PF00534">
    <property type="entry name" value="Glycos_transf_1"/>
    <property type="match status" value="1"/>
</dbReference>
<name>A0A1X7J744_9BACT</name>
<organism evidence="3 4">
    <name type="scientific">Marivirga sericea</name>
    <dbReference type="NCBI Taxonomy" id="1028"/>
    <lineage>
        <taxon>Bacteria</taxon>
        <taxon>Pseudomonadati</taxon>
        <taxon>Bacteroidota</taxon>
        <taxon>Cytophagia</taxon>
        <taxon>Cytophagales</taxon>
        <taxon>Marivirgaceae</taxon>
        <taxon>Marivirga</taxon>
    </lineage>
</organism>
<dbReference type="SUPFAM" id="SSF53756">
    <property type="entry name" value="UDP-Glycosyltransferase/glycogen phosphorylase"/>
    <property type="match status" value="1"/>
</dbReference>
<proteinExistence type="predicted"/>
<keyword evidence="1" id="KW-0812">Transmembrane</keyword>
<dbReference type="InterPro" id="IPR001296">
    <property type="entry name" value="Glyco_trans_1"/>
</dbReference>
<dbReference type="OrthoDB" id="925984at2"/>
<keyword evidence="1" id="KW-0472">Membrane</keyword>
<keyword evidence="3" id="KW-0808">Transferase</keyword>
<gene>
    <name evidence="3" type="ORF">SAMN05661096_01380</name>
</gene>
<feature type="transmembrane region" description="Helical" evidence="1">
    <location>
        <begin position="81"/>
        <end position="104"/>
    </location>
</feature>